<dbReference type="HOGENOM" id="CLU_1780646_0_0_1"/>
<reference evidence="2 3" key="1">
    <citation type="journal article" date="2011" name="Science">
        <title>The Selaginella genome identifies genetic changes associated with the evolution of vascular plants.</title>
        <authorList>
            <person name="Banks J.A."/>
            <person name="Nishiyama T."/>
            <person name="Hasebe M."/>
            <person name="Bowman J.L."/>
            <person name="Gribskov M."/>
            <person name="dePamphilis C."/>
            <person name="Albert V.A."/>
            <person name="Aono N."/>
            <person name="Aoyama T."/>
            <person name="Ambrose B.A."/>
            <person name="Ashton N.W."/>
            <person name="Axtell M.J."/>
            <person name="Barker E."/>
            <person name="Barker M.S."/>
            <person name="Bennetzen J.L."/>
            <person name="Bonawitz N.D."/>
            <person name="Chapple C."/>
            <person name="Cheng C."/>
            <person name="Correa L.G."/>
            <person name="Dacre M."/>
            <person name="DeBarry J."/>
            <person name="Dreyer I."/>
            <person name="Elias M."/>
            <person name="Engstrom E.M."/>
            <person name="Estelle M."/>
            <person name="Feng L."/>
            <person name="Finet C."/>
            <person name="Floyd S.K."/>
            <person name="Frommer W.B."/>
            <person name="Fujita T."/>
            <person name="Gramzow L."/>
            <person name="Gutensohn M."/>
            <person name="Harholt J."/>
            <person name="Hattori M."/>
            <person name="Heyl A."/>
            <person name="Hirai T."/>
            <person name="Hiwatashi Y."/>
            <person name="Ishikawa M."/>
            <person name="Iwata M."/>
            <person name="Karol K.G."/>
            <person name="Koehler B."/>
            <person name="Kolukisaoglu U."/>
            <person name="Kubo M."/>
            <person name="Kurata T."/>
            <person name="Lalonde S."/>
            <person name="Li K."/>
            <person name="Li Y."/>
            <person name="Litt A."/>
            <person name="Lyons E."/>
            <person name="Manning G."/>
            <person name="Maruyama T."/>
            <person name="Michael T.P."/>
            <person name="Mikami K."/>
            <person name="Miyazaki S."/>
            <person name="Morinaga S."/>
            <person name="Murata T."/>
            <person name="Mueller-Roeber B."/>
            <person name="Nelson D.R."/>
            <person name="Obara M."/>
            <person name="Oguri Y."/>
            <person name="Olmstead R.G."/>
            <person name="Onodera N."/>
            <person name="Petersen B.L."/>
            <person name="Pils B."/>
            <person name="Prigge M."/>
            <person name="Rensing S.A."/>
            <person name="Riano-Pachon D.M."/>
            <person name="Roberts A.W."/>
            <person name="Sato Y."/>
            <person name="Scheller H.V."/>
            <person name="Schulz B."/>
            <person name="Schulz C."/>
            <person name="Shakirov E.V."/>
            <person name="Shibagaki N."/>
            <person name="Shinohara N."/>
            <person name="Shippen D.E."/>
            <person name="Soerensen I."/>
            <person name="Sotooka R."/>
            <person name="Sugimoto N."/>
            <person name="Sugita M."/>
            <person name="Sumikawa N."/>
            <person name="Tanurdzic M."/>
            <person name="Theissen G."/>
            <person name="Ulvskov P."/>
            <person name="Wakazuki S."/>
            <person name="Weng J.K."/>
            <person name="Willats W.W."/>
            <person name="Wipf D."/>
            <person name="Wolf P.G."/>
            <person name="Yang L."/>
            <person name="Zimmer A.D."/>
            <person name="Zhu Q."/>
            <person name="Mitros T."/>
            <person name="Hellsten U."/>
            <person name="Loque D."/>
            <person name="Otillar R."/>
            <person name="Salamov A."/>
            <person name="Schmutz J."/>
            <person name="Shapiro H."/>
            <person name="Lindquist E."/>
            <person name="Lucas S."/>
            <person name="Rokhsar D."/>
            <person name="Grigoriev I.V."/>
        </authorList>
    </citation>
    <scope>NUCLEOTIDE SEQUENCE [LARGE SCALE GENOMIC DNA]</scope>
</reference>
<sequence>MSAVLQDPRSGLRCTEEPMILGISNVFFLKALKMFPHVLSVGALDRKKVARKATSQGRLQKQTQLEGMSPFLGPPPLPPFDASAFLSCCRARAMEVVIQRCGETKKQSQDDNSDQPSLDCCSASDFNKIHNACSSAFQKAAQFYRE</sequence>
<feature type="region of interest" description="Disordered" evidence="1">
    <location>
        <begin position="53"/>
        <end position="72"/>
    </location>
</feature>
<dbReference type="Proteomes" id="UP000001514">
    <property type="component" value="Unassembled WGS sequence"/>
</dbReference>
<accession>D8S1W4</accession>
<proteinExistence type="predicted"/>
<dbReference type="InParanoid" id="D8S1W4"/>
<keyword evidence="3" id="KW-1185">Reference proteome</keyword>
<dbReference type="AlphaFoldDB" id="D8S1W4"/>
<feature type="compositionally biased region" description="Polar residues" evidence="1">
    <location>
        <begin position="53"/>
        <end position="66"/>
    </location>
</feature>
<dbReference type="Gramene" id="EFJ21360">
    <property type="protein sequence ID" value="EFJ21360"/>
    <property type="gene ID" value="SELMODRAFT_417333"/>
</dbReference>
<evidence type="ECO:0000256" key="1">
    <source>
        <dbReference type="SAM" id="MobiDB-lite"/>
    </source>
</evidence>
<gene>
    <name evidence="2" type="ORF">SELMODRAFT_417333</name>
</gene>
<dbReference type="KEGG" id="smo:SELMODRAFT_417333"/>
<evidence type="ECO:0000313" key="3">
    <source>
        <dbReference type="Proteomes" id="UP000001514"/>
    </source>
</evidence>
<dbReference type="EMBL" id="GL377599">
    <property type="protein sequence ID" value="EFJ21360.1"/>
    <property type="molecule type" value="Genomic_DNA"/>
</dbReference>
<organism evidence="3">
    <name type="scientific">Selaginella moellendorffii</name>
    <name type="common">Spikemoss</name>
    <dbReference type="NCBI Taxonomy" id="88036"/>
    <lineage>
        <taxon>Eukaryota</taxon>
        <taxon>Viridiplantae</taxon>
        <taxon>Streptophyta</taxon>
        <taxon>Embryophyta</taxon>
        <taxon>Tracheophyta</taxon>
        <taxon>Lycopodiopsida</taxon>
        <taxon>Selaginellales</taxon>
        <taxon>Selaginellaceae</taxon>
        <taxon>Selaginella</taxon>
    </lineage>
</organism>
<evidence type="ECO:0000313" key="2">
    <source>
        <dbReference type="EMBL" id="EFJ21360.1"/>
    </source>
</evidence>
<name>D8S1W4_SELML</name>
<protein>
    <submittedName>
        <fullName evidence="2">Uncharacterized protein</fullName>
    </submittedName>
</protein>